<dbReference type="Proteomes" id="UP001626549">
    <property type="component" value="Chromosome"/>
</dbReference>
<dbReference type="Gene3D" id="3.90.1300.10">
    <property type="entry name" value="Amidase signature (AS) domain"/>
    <property type="match status" value="1"/>
</dbReference>
<protein>
    <submittedName>
        <fullName evidence="2">Amidase</fullName>
        <ecNumber evidence="2">3.5.1.4</ecNumber>
    </submittedName>
</protein>
<organism evidence="2 3">
    <name type="scientific">Congregibacter brevis</name>
    <dbReference type="NCBI Taxonomy" id="3081201"/>
    <lineage>
        <taxon>Bacteria</taxon>
        <taxon>Pseudomonadati</taxon>
        <taxon>Pseudomonadota</taxon>
        <taxon>Gammaproteobacteria</taxon>
        <taxon>Cellvibrionales</taxon>
        <taxon>Halieaceae</taxon>
        <taxon>Congregibacter</taxon>
    </lineage>
</organism>
<dbReference type="InterPro" id="IPR036928">
    <property type="entry name" value="AS_sf"/>
</dbReference>
<name>A0ABZ0IEZ8_9GAMM</name>
<reference evidence="2 3" key="1">
    <citation type="submission" date="2023-10" db="EMBL/GenBank/DDBJ databases">
        <title>Two novel species belonging to the OM43/NOR5 clade.</title>
        <authorList>
            <person name="Park M."/>
        </authorList>
    </citation>
    <scope>NUCLEOTIDE SEQUENCE [LARGE SCALE GENOMIC DNA]</scope>
    <source>
        <strain evidence="2 3">IMCC45268</strain>
    </source>
</reference>
<dbReference type="InterPro" id="IPR052739">
    <property type="entry name" value="FAAH2"/>
</dbReference>
<gene>
    <name evidence="2" type="ORF">R0137_05980</name>
</gene>
<dbReference type="NCBIfam" id="NF004816">
    <property type="entry name" value="PRK06170.1"/>
    <property type="match status" value="1"/>
</dbReference>
<sequence length="486" mass="52429">MSILYRSAFGLAQDIKAGKLSAVTVLEFYLDRVEQFNSAINAVVALDTDRALARAVAADKAVAENEDWGPLHGVPMTIKDAWCTEGLVTVGGIPEHKDFIPEKNAIAVQRLVDAGAIIFGKTNVPFMSADLQSFNEIYDVTNNPWNVERTCGGSSGGAAAALASGLTPLELGSDIGGSIRTPSHFNGVFGHKSSYELITKRGHLPPGDHVLSEPDLSCAGPLATCVDDLEQALALLAGPAPDITAHPLPALPTPSFRDASHLRVAVWADDDFCPVDTAIAEHIESAAKTLENLGAHVNRSARPSIDPQANHENYLQLLMSTIGGNTPDEVQQMAREIVAAADPDDRSEALLQMRGIAMDHKGWMVQNEIRQHTRVAWEAFFRDYDVLLCPCTHVPAFEHDHHPDMQARVISVNGVERPYTDVLKWAGLTLNAYLPATAVPLGTTADGLPVGMQISSRYLGDRTTLAVARLLETHHRAFVPPPGYND</sequence>
<dbReference type="RefSeq" id="WP_407329323.1">
    <property type="nucleotide sequence ID" value="NZ_CP136865.1"/>
</dbReference>
<evidence type="ECO:0000313" key="3">
    <source>
        <dbReference type="Proteomes" id="UP001626549"/>
    </source>
</evidence>
<dbReference type="EMBL" id="CP136865">
    <property type="protein sequence ID" value="WOJ98122.1"/>
    <property type="molecule type" value="Genomic_DNA"/>
</dbReference>
<proteinExistence type="predicted"/>
<feature type="domain" description="Amidase" evidence="1">
    <location>
        <begin position="25"/>
        <end position="465"/>
    </location>
</feature>
<evidence type="ECO:0000259" key="1">
    <source>
        <dbReference type="Pfam" id="PF01425"/>
    </source>
</evidence>
<accession>A0ABZ0IEZ8</accession>
<dbReference type="SUPFAM" id="SSF75304">
    <property type="entry name" value="Amidase signature (AS) enzymes"/>
    <property type="match status" value="1"/>
</dbReference>
<keyword evidence="3" id="KW-1185">Reference proteome</keyword>
<dbReference type="GO" id="GO:0004040">
    <property type="term" value="F:amidase activity"/>
    <property type="evidence" value="ECO:0007669"/>
    <property type="project" value="UniProtKB-EC"/>
</dbReference>
<dbReference type="InterPro" id="IPR023631">
    <property type="entry name" value="Amidase_dom"/>
</dbReference>
<dbReference type="PANTHER" id="PTHR43372:SF4">
    <property type="entry name" value="FATTY-ACID AMIDE HYDROLASE 2"/>
    <property type="match status" value="1"/>
</dbReference>
<keyword evidence="2" id="KW-0378">Hydrolase</keyword>
<evidence type="ECO:0000313" key="2">
    <source>
        <dbReference type="EMBL" id="WOJ98122.1"/>
    </source>
</evidence>
<dbReference type="PANTHER" id="PTHR43372">
    <property type="entry name" value="FATTY-ACID AMIDE HYDROLASE"/>
    <property type="match status" value="1"/>
</dbReference>
<dbReference type="Pfam" id="PF01425">
    <property type="entry name" value="Amidase"/>
    <property type="match status" value="1"/>
</dbReference>
<dbReference type="EC" id="3.5.1.4" evidence="2"/>